<dbReference type="eggNOG" id="KOG0156">
    <property type="taxonomic scope" value="Eukaryota"/>
</dbReference>
<keyword evidence="5 9" id="KW-0560">Oxidoreductase</keyword>
<dbReference type="GO" id="GO:0016705">
    <property type="term" value="F:oxidoreductase activity, acting on paired donors, with incorporation or reduction of molecular oxygen"/>
    <property type="evidence" value="ECO:0007669"/>
    <property type="project" value="InterPro"/>
</dbReference>
<keyword evidence="10" id="KW-1133">Transmembrane helix</keyword>
<dbReference type="RefSeq" id="XP_007839203.1">
    <property type="nucleotide sequence ID" value="XM_007841012.1"/>
</dbReference>
<reference evidence="12" key="1">
    <citation type="journal article" date="2015" name="BMC Genomics">
        <title>Genomic and transcriptomic analysis of the endophytic fungus Pestalotiopsis fici reveals its lifestyle and high potential for synthesis of natural products.</title>
        <authorList>
            <person name="Wang X."/>
            <person name="Zhang X."/>
            <person name="Liu L."/>
            <person name="Xiang M."/>
            <person name="Wang W."/>
            <person name="Sun X."/>
            <person name="Che Y."/>
            <person name="Guo L."/>
            <person name="Liu G."/>
            <person name="Guo L."/>
            <person name="Wang C."/>
            <person name="Yin W.B."/>
            <person name="Stadler M."/>
            <person name="Zhang X."/>
            <person name="Liu X."/>
        </authorList>
    </citation>
    <scope>NUCLEOTIDE SEQUENCE [LARGE SCALE GENOMIC DNA]</scope>
    <source>
        <strain evidence="12">W106-1 / CGMCC3.15140</strain>
    </source>
</reference>
<keyword evidence="10" id="KW-0472">Membrane</keyword>
<dbReference type="InterPro" id="IPR017972">
    <property type="entry name" value="Cyt_P450_CS"/>
</dbReference>
<dbReference type="AlphaFoldDB" id="W3WQR1"/>
<evidence type="ECO:0000256" key="4">
    <source>
        <dbReference type="ARBA" id="ARBA00022723"/>
    </source>
</evidence>
<feature type="binding site" description="axial binding residue" evidence="8">
    <location>
        <position position="451"/>
    </location>
    <ligand>
        <name>heme</name>
        <dbReference type="ChEBI" id="CHEBI:30413"/>
    </ligand>
    <ligandPart>
        <name>Fe</name>
        <dbReference type="ChEBI" id="CHEBI:18248"/>
    </ligandPart>
</feature>
<comment type="similarity">
    <text evidence="2 9">Belongs to the cytochrome P450 family.</text>
</comment>
<dbReference type="Proteomes" id="UP000030651">
    <property type="component" value="Unassembled WGS sequence"/>
</dbReference>
<evidence type="ECO:0000256" key="9">
    <source>
        <dbReference type="RuleBase" id="RU000461"/>
    </source>
</evidence>
<dbReference type="GO" id="GO:0004497">
    <property type="term" value="F:monooxygenase activity"/>
    <property type="evidence" value="ECO:0007669"/>
    <property type="project" value="UniProtKB-KW"/>
</dbReference>
<dbReference type="SUPFAM" id="SSF48264">
    <property type="entry name" value="Cytochrome P450"/>
    <property type="match status" value="1"/>
</dbReference>
<dbReference type="InterPro" id="IPR001128">
    <property type="entry name" value="Cyt_P450"/>
</dbReference>
<keyword evidence="10" id="KW-0812">Transmembrane</keyword>
<dbReference type="OMA" id="IVCDTTH"/>
<comment type="cofactor">
    <cofactor evidence="1 8">
        <name>heme</name>
        <dbReference type="ChEBI" id="CHEBI:30413"/>
    </cofactor>
</comment>
<dbReference type="PANTHER" id="PTHR46206:SF2">
    <property type="entry name" value="CYTOCHROME P450 MONOOXYGENASE AUSG-RELATED"/>
    <property type="match status" value="1"/>
</dbReference>
<keyword evidence="6 8" id="KW-0408">Iron</keyword>
<dbReference type="GO" id="GO:0020037">
    <property type="term" value="F:heme binding"/>
    <property type="evidence" value="ECO:0007669"/>
    <property type="project" value="InterPro"/>
</dbReference>
<keyword evidence="3 8" id="KW-0349">Heme</keyword>
<gene>
    <name evidence="11" type="ORF">PFICI_12431</name>
</gene>
<keyword evidence="12" id="KW-1185">Reference proteome</keyword>
<dbReference type="Gene3D" id="1.10.630.10">
    <property type="entry name" value="Cytochrome P450"/>
    <property type="match status" value="1"/>
</dbReference>
<dbReference type="InterPro" id="IPR002403">
    <property type="entry name" value="Cyt_P450_E_grp-IV"/>
</dbReference>
<dbReference type="OrthoDB" id="1844152at2759"/>
<feature type="transmembrane region" description="Helical" evidence="10">
    <location>
        <begin position="20"/>
        <end position="36"/>
    </location>
</feature>
<organism evidence="11 12">
    <name type="scientific">Pestalotiopsis fici (strain W106-1 / CGMCC3.15140)</name>
    <dbReference type="NCBI Taxonomy" id="1229662"/>
    <lineage>
        <taxon>Eukaryota</taxon>
        <taxon>Fungi</taxon>
        <taxon>Dikarya</taxon>
        <taxon>Ascomycota</taxon>
        <taxon>Pezizomycotina</taxon>
        <taxon>Sordariomycetes</taxon>
        <taxon>Xylariomycetidae</taxon>
        <taxon>Amphisphaeriales</taxon>
        <taxon>Sporocadaceae</taxon>
        <taxon>Pestalotiopsis</taxon>
    </lineage>
</organism>
<keyword evidence="7 9" id="KW-0503">Monooxygenase</keyword>
<dbReference type="GeneID" id="19277444"/>
<dbReference type="InParanoid" id="W3WQR1"/>
<dbReference type="Pfam" id="PF00067">
    <property type="entry name" value="p450"/>
    <property type="match status" value="1"/>
</dbReference>
<dbReference type="HOGENOM" id="CLU_022195_0_3_1"/>
<evidence type="ECO:0000256" key="2">
    <source>
        <dbReference type="ARBA" id="ARBA00010617"/>
    </source>
</evidence>
<evidence type="ECO:0000256" key="10">
    <source>
        <dbReference type="SAM" id="Phobius"/>
    </source>
</evidence>
<dbReference type="GO" id="GO:0005506">
    <property type="term" value="F:iron ion binding"/>
    <property type="evidence" value="ECO:0007669"/>
    <property type="project" value="InterPro"/>
</dbReference>
<protein>
    <submittedName>
        <fullName evidence="11">Uncharacterized protein</fullName>
    </submittedName>
</protein>
<evidence type="ECO:0000256" key="8">
    <source>
        <dbReference type="PIRSR" id="PIRSR602403-1"/>
    </source>
</evidence>
<dbReference type="CDD" id="cd11041">
    <property type="entry name" value="CYP503A1-like"/>
    <property type="match status" value="1"/>
</dbReference>
<proteinExistence type="inferred from homology"/>
<name>W3WQR1_PESFW</name>
<dbReference type="PRINTS" id="PR00465">
    <property type="entry name" value="EP450IV"/>
</dbReference>
<keyword evidence="4 8" id="KW-0479">Metal-binding</keyword>
<evidence type="ECO:0000256" key="7">
    <source>
        <dbReference type="ARBA" id="ARBA00023033"/>
    </source>
</evidence>
<evidence type="ECO:0000256" key="6">
    <source>
        <dbReference type="ARBA" id="ARBA00023004"/>
    </source>
</evidence>
<dbReference type="EMBL" id="KI912118">
    <property type="protein sequence ID" value="ETS75487.1"/>
    <property type="molecule type" value="Genomic_DNA"/>
</dbReference>
<sequence length="513" mass="58684">MSSKVQSAVTLIFSWTEHPFAHISVAAIFLVFIYHVKSQSQDFPYLNPKKRFALTASAVRKEFMTSSRTILSKGRFQYPDTPCMVNSEWGEVLVLPPHLINELRNDPRLDYLRVTQDDSHAYIPGFEPSNSDPKLSAVITRHLTKVLAKLTKPISDETTLALQQSFTDSQVWHEISLATYIPNLISRLSSRVFMGEALSRNESWVQASARYAAQNFASGDDLRAWSRPVRPLVHWFLPSCRETRRQLAETRGVLEPLIKERESNRRDALARGENLIDDDHCLEWFEQELDDGYDPATALITLSMVAIHTTSDLLQATMLNIARHPELFKPLREEIISVLQTHGLTKQGLYDLKLLDSTLKESQRLKPVMLVTWRRAALEEVKVSTGLTIRKGQRIAVSNAHMWDSAYYHNPDRFDPYRFLRMREIPAEQSLSQLVTTSEKHLGFGHGNHACPGRFFAANELKIALCHLLLKYDWKLPDDHEPQPISHGMTLGLDPNAMLLVRRRKEEINLDSL</sequence>
<evidence type="ECO:0000313" key="12">
    <source>
        <dbReference type="Proteomes" id="UP000030651"/>
    </source>
</evidence>
<dbReference type="PANTHER" id="PTHR46206">
    <property type="entry name" value="CYTOCHROME P450"/>
    <property type="match status" value="1"/>
</dbReference>
<evidence type="ECO:0000256" key="1">
    <source>
        <dbReference type="ARBA" id="ARBA00001971"/>
    </source>
</evidence>
<accession>W3WQR1</accession>
<dbReference type="InterPro" id="IPR036396">
    <property type="entry name" value="Cyt_P450_sf"/>
</dbReference>
<dbReference type="KEGG" id="pfy:PFICI_12431"/>
<evidence type="ECO:0000313" key="11">
    <source>
        <dbReference type="EMBL" id="ETS75487.1"/>
    </source>
</evidence>
<dbReference type="PROSITE" id="PS00086">
    <property type="entry name" value="CYTOCHROME_P450"/>
    <property type="match status" value="1"/>
</dbReference>
<evidence type="ECO:0000256" key="5">
    <source>
        <dbReference type="ARBA" id="ARBA00023002"/>
    </source>
</evidence>
<evidence type="ECO:0000256" key="3">
    <source>
        <dbReference type="ARBA" id="ARBA00022617"/>
    </source>
</evidence>